<dbReference type="VEuPathDB" id="TrichDB:TVAGG3_0341000"/>
<dbReference type="RefSeq" id="XP_001581352.1">
    <property type="nucleotide sequence ID" value="XM_001581302.1"/>
</dbReference>
<gene>
    <name evidence="1" type="ORF">TVAG_193420</name>
</gene>
<organism evidence="1 2">
    <name type="scientific">Trichomonas vaginalis (strain ATCC PRA-98 / G3)</name>
    <dbReference type="NCBI Taxonomy" id="412133"/>
    <lineage>
        <taxon>Eukaryota</taxon>
        <taxon>Metamonada</taxon>
        <taxon>Parabasalia</taxon>
        <taxon>Trichomonadida</taxon>
        <taxon>Trichomonadidae</taxon>
        <taxon>Trichomonas</taxon>
    </lineage>
</organism>
<sequence>MFLFLFELSKSEELLFGYLSKDFEKQTLTFGKSEFQNGIYCPAYNYPIECKWNDAIGGPQCNETDYLYSPPVDYDPPKSIIETSDDDCFGYFKKDLSNDPNFIDKTWDEIKFTCKKTHYGRCYFKIYFNNDDGSTNRCKNYVDYRYSQSSVSLNKIDGSQFFCQDTNLTRKIKSIRAYVLPLRLKTVFTKVQVETVRRLILFEKIENYSEDENRKERYPTAFKTNITTKNNKTAYRATIKLYKENPKIQLSTMLLNGAYSISPIIQDNSVPVSGRNDKQLVSPIIANGTHIIGIDVFNTETFFDWSYSDNSLYGSNTSCLYMNIKPIKDVNISYIVIEAETGSYLEALEVWHQAFPDLYGINPYGKSSICKNPNISNWSPFIVTQYGCKLLWGSDEKYEGTKNFYEMNPSIIRIYTNTNKKQTKENYLKDKYGVKDKTLKNIIIEETVNYKDYLVDLADEVIDYQLKKYFRRKLKHEYDGIAISRFDLRYMNYNTEYADKLTPYLLCDEEDKKYYSIQCGMLKLLKLLYGDSPDGFLVESFVVHPQFAQYIGSSLYTLNNYADYLAVNHTNKVGLWNT</sequence>
<evidence type="ECO:0000313" key="1">
    <source>
        <dbReference type="EMBL" id="EAY20366.1"/>
    </source>
</evidence>
<dbReference type="Proteomes" id="UP000001542">
    <property type="component" value="Unassembled WGS sequence"/>
</dbReference>
<evidence type="ECO:0000313" key="2">
    <source>
        <dbReference type="Proteomes" id="UP000001542"/>
    </source>
</evidence>
<reference evidence="1" key="1">
    <citation type="submission" date="2006-10" db="EMBL/GenBank/DDBJ databases">
        <authorList>
            <person name="Amadeo P."/>
            <person name="Zhao Q."/>
            <person name="Wortman J."/>
            <person name="Fraser-Liggett C."/>
            <person name="Carlton J."/>
        </authorList>
    </citation>
    <scope>NUCLEOTIDE SEQUENCE</scope>
    <source>
        <strain evidence="1">G3</strain>
    </source>
</reference>
<keyword evidence="2" id="KW-1185">Reference proteome</keyword>
<protein>
    <submittedName>
        <fullName evidence="1">Uncharacterized protein</fullName>
    </submittedName>
</protein>
<dbReference type="KEGG" id="tva:5465903"/>
<name>A2DH56_TRIV3</name>
<dbReference type="AlphaFoldDB" id="A2DH56"/>
<dbReference type="EMBL" id="DS113199">
    <property type="protein sequence ID" value="EAY20366.1"/>
    <property type="molecule type" value="Genomic_DNA"/>
</dbReference>
<dbReference type="VEuPathDB" id="TrichDB:TVAG_193420"/>
<proteinExistence type="predicted"/>
<reference evidence="1" key="2">
    <citation type="journal article" date="2007" name="Science">
        <title>Draft genome sequence of the sexually transmitted pathogen Trichomonas vaginalis.</title>
        <authorList>
            <person name="Carlton J.M."/>
            <person name="Hirt R.P."/>
            <person name="Silva J.C."/>
            <person name="Delcher A.L."/>
            <person name="Schatz M."/>
            <person name="Zhao Q."/>
            <person name="Wortman J.R."/>
            <person name="Bidwell S.L."/>
            <person name="Alsmark U.C.M."/>
            <person name="Besteiro S."/>
            <person name="Sicheritz-Ponten T."/>
            <person name="Noel C.J."/>
            <person name="Dacks J.B."/>
            <person name="Foster P.G."/>
            <person name="Simillion C."/>
            <person name="Van de Peer Y."/>
            <person name="Miranda-Saavedra D."/>
            <person name="Barton G.J."/>
            <person name="Westrop G.D."/>
            <person name="Mueller S."/>
            <person name="Dessi D."/>
            <person name="Fiori P.L."/>
            <person name="Ren Q."/>
            <person name="Paulsen I."/>
            <person name="Zhang H."/>
            <person name="Bastida-Corcuera F.D."/>
            <person name="Simoes-Barbosa A."/>
            <person name="Brown M.T."/>
            <person name="Hayes R.D."/>
            <person name="Mukherjee M."/>
            <person name="Okumura C.Y."/>
            <person name="Schneider R."/>
            <person name="Smith A.J."/>
            <person name="Vanacova S."/>
            <person name="Villalvazo M."/>
            <person name="Haas B.J."/>
            <person name="Pertea M."/>
            <person name="Feldblyum T.V."/>
            <person name="Utterback T.R."/>
            <person name="Shu C.L."/>
            <person name="Osoegawa K."/>
            <person name="de Jong P.J."/>
            <person name="Hrdy I."/>
            <person name="Horvathova L."/>
            <person name="Zubacova Z."/>
            <person name="Dolezal P."/>
            <person name="Malik S.B."/>
            <person name="Logsdon J.M. Jr."/>
            <person name="Henze K."/>
            <person name="Gupta A."/>
            <person name="Wang C.C."/>
            <person name="Dunne R.L."/>
            <person name="Upcroft J.A."/>
            <person name="Upcroft P."/>
            <person name="White O."/>
            <person name="Salzberg S.L."/>
            <person name="Tang P."/>
            <person name="Chiu C.-H."/>
            <person name="Lee Y.-S."/>
            <person name="Embley T.M."/>
            <person name="Coombs G.H."/>
            <person name="Mottram J.C."/>
            <person name="Tachezy J."/>
            <person name="Fraser-Liggett C.M."/>
            <person name="Johnson P.J."/>
        </authorList>
    </citation>
    <scope>NUCLEOTIDE SEQUENCE [LARGE SCALE GENOMIC DNA]</scope>
    <source>
        <strain evidence="1">G3</strain>
    </source>
</reference>
<accession>A2DH56</accession>
<dbReference type="InParanoid" id="A2DH56"/>